<protein>
    <recommendedName>
        <fullName evidence="1">Surface-adhesin protein E-like domain-containing protein</fullName>
    </recommendedName>
</protein>
<dbReference type="InterPro" id="IPR031939">
    <property type="entry name" value="Adhesin_E-like"/>
</dbReference>
<reference evidence="2" key="1">
    <citation type="submission" date="2018-06" db="EMBL/GenBank/DDBJ databases">
        <authorList>
            <person name="Zhirakovskaya E."/>
        </authorList>
    </citation>
    <scope>NUCLEOTIDE SEQUENCE</scope>
</reference>
<dbReference type="Pfam" id="PF16747">
    <property type="entry name" value="Adhesin_E"/>
    <property type="match status" value="1"/>
</dbReference>
<name>A0A3B1CI70_9ZZZZ</name>
<evidence type="ECO:0000313" key="2">
    <source>
        <dbReference type="EMBL" id="VAX27922.1"/>
    </source>
</evidence>
<evidence type="ECO:0000259" key="1">
    <source>
        <dbReference type="Pfam" id="PF16747"/>
    </source>
</evidence>
<feature type="domain" description="Surface-adhesin protein E-like" evidence="1">
    <location>
        <begin position="27"/>
        <end position="147"/>
    </location>
</feature>
<dbReference type="AlphaFoldDB" id="A0A3B1CI70"/>
<gene>
    <name evidence="2" type="ORF">MNBD_NITROSPIRAE01-1476</name>
</gene>
<accession>A0A3B1CI70</accession>
<organism evidence="2">
    <name type="scientific">hydrothermal vent metagenome</name>
    <dbReference type="NCBI Taxonomy" id="652676"/>
    <lineage>
        <taxon>unclassified sequences</taxon>
        <taxon>metagenomes</taxon>
        <taxon>ecological metagenomes</taxon>
    </lineage>
</organism>
<sequence>MYTKIILGLFSLFLLMPAQGHANESHWLLFGEEKLFDHYYDENNFIRNEENVIGVWIKVVPKTQEAIDSLLESRRLRAFQMDGYKDYQFTVSAIEIDCTNKTRAMMESRDYGKLGRVLDKVGAVTRNPRPINPNDHPYAFYLKILCKKHPK</sequence>
<dbReference type="EMBL" id="UOGF01000034">
    <property type="protein sequence ID" value="VAX27922.1"/>
    <property type="molecule type" value="Genomic_DNA"/>
</dbReference>
<proteinExistence type="predicted"/>